<keyword evidence="5" id="KW-1185">Reference proteome</keyword>
<reference evidence="4 5" key="1">
    <citation type="submission" date="2013-04" db="EMBL/GenBank/DDBJ databases">
        <title>The Genome Sequence of Parabacteroides goldsteinii dnLKV18.</title>
        <authorList>
            <consortium name="The Broad Institute Genomics Platform"/>
            <consortium name="The Broad Institute Genome Sequencing Center for Infectious Disease"/>
            <person name="Earl A."/>
            <person name="Xavier R."/>
            <person name="Kuhn K."/>
            <person name="Stappenbeck T."/>
            <person name="Walker B."/>
            <person name="Young S."/>
            <person name="Zeng Q."/>
            <person name="Gargeya S."/>
            <person name="Fitzgerald M."/>
            <person name="Haas B."/>
            <person name="Abouelleil A."/>
            <person name="Allen A.W."/>
            <person name="Alvarado L."/>
            <person name="Arachchi H.M."/>
            <person name="Berlin A.M."/>
            <person name="Chapman S.B."/>
            <person name="Gainer-Dewar J."/>
            <person name="Goldberg J."/>
            <person name="Griggs A."/>
            <person name="Gujja S."/>
            <person name="Hansen M."/>
            <person name="Howarth C."/>
            <person name="Imamovic A."/>
            <person name="Ireland A."/>
            <person name="Larimer J."/>
            <person name="McCowan C."/>
            <person name="Murphy C."/>
            <person name="Pearson M."/>
            <person name="Poon T.W."/>
            <person name="Priest M."/>
            <person name="Roberts A."/>
            <person name="Saif S."/>
            <person name="Shea T."/>
            <person name="Sisk P."/>
            <person name="Sykes S."/>
            <person name="Wortman J."/>
            <person name="Nusbaum C."/>
            <person name="Birren B."/>
        </authorList>
    </citation>
    <scope>NUCLEOTIDE SEQUENCE [LARGE SCALE GENOMIC DNA]</scope>
    <source>
        <strain evidence="5">dnLKV18</strain>
    </source>
</reference>
<dbReference type="GO" id="GO:0009279">
    <property type="term" value="C:cell outer membrane"/>
    <property type="evidence" value="ECO:0007669"/>
    <property type="project" value="UniProtKB-SubCell"/>
</dbReference>
<dbReference type="Gene3D" id="2.60.40.1120">
    <property type="entry name" value="Carboxypeptidase-like, regulatory domain"/>
    <property type="match status" value="1"/>
</dbReference>
<dbReference type="PANTHER" id="PTHR30069">
    <property type="entry name" value="TONB-DEPENDENT OUTER MEMBRANE RECEPTOR"/>
    <property type="match status" value="1"/>
</dbReference>
<dbReference type="PROSITE" id="PS52016">
    <property type="entry name" value="TONB_DEPENDENT_REC_3"/>
    <property type="match status" value="1"/>
</dbReference>
<dbReference type="PATRIC" id="fig|1235789.3.peg.4335"/>
<accession>S0GPJ8</accession>
<keyword evidence="2" id="KW-1134">Transmembrane beta strand</keyword>
<organism evidence="4 5">
    <name type="scientific">Parabacteroides goldsteinii dnLKV18</name>
    <dbReference type="NCBI Taxonomy" id="1235789"/>
    <lineage>
        <taxon>Bacteria</taxon>
        <taxon>Pseudomonadati</taxon>
        <taxon>Bacteroidota</taxon>
        <taxon>Bacteroidia</taxon>
        <taxon>Bacteroidales</taxon>
        <taxon>Tannerellaceae</taxon>
        <taxon>Parabacteroides</taxon>
    </lineage>
</organism>
<comment type="caution">
    <text evidence="4">The sequence shown here is derived from an EMBL/GenBank/DDBJ whole genome shotgun (WGS) entry which is preliminary data.</text>
</comment>
<keyword evidence="2" id="KW-0998">Cell outer membrane</keyword>
<keyword evidence="2" id="KW-0472">Membrane</keyword>
<dbReference type="PANTHER" id="PTHR30069:SF29">
    <property type="entry name" value="HEMOGLOBIN AND HEMOGLOBIN-HAPTOGLOBIN-BINDING PROTEIN 1-RELATED"/>
    <property type="match status" value="1"/>
</dbReference>
<dbReference type="InterPro" id="IPR008969">
    <property type="entry name" value="CarboxyPept-like_regulatory"/>
</dbReference>
<comment type="subcellular location">
    <subcellularLocation>
        <location evidence="2">Cell outer membrane</location>
        <topology evidence="2">Multi-pass membrane protein</topology>
    </subcellularLocation>
</comment>
<gene>
    <name evidence="4" type="ORF">C803_04314</name>
</gene>
<evidence type="ECO:0000313" key="5">
    <source>
        <dbReference type="Proteomes" id="UP000014140"/>
    </source>
</evidence>
<dbReference type="Gene3D" id="2.170.130.10">
    <property type="entry name" value="TonB-dependent receptor, plug domain"/>
    <property type="match status" value="1"/>
</dbReference>
<dbReference type="SUPFAM" id="SSF56935">
    <property type="entry name" value="Porins"/>
    <property type="match status" value="1"/>
</dbReference>
<sequence>MKAIFNTLMFALFLVILPVTVKAQGEAMISGKILSTEKEIVDFATVYLKGTNYGGTTNEEGIYHLKAPAGNYTLVVSAIGYKTVEKQVRLINGQRVKQNITITPQVEELDEVVVVSNGISRLKRSAFNAIAVDTKELQNSTKSLSDALAKAPGMKLRESGGVGSDMQLMLDGFSGKHVKVFIDGVPQEGVGSSFALNNIPVNFAERIEVYKGVVPVGFGTDAIGGVVNIVTNKKRRNWFLDASYSFGSFNTHKSYVNFGQTLDNGFTYEINAFQNYSDNDYYVDAPVKDFETGRLDTDKKERVKRFNDTYHNEAIIGKLGFVNRKWADRLLFGFTYSNMYQDIQTGVRQNTVYGEKHRKGHSLMPSLETTNATCSPMASTWYSPPTTTRT</sequence>
<dbReference type="AlphaFoldDB" id="S0GPJ8"/>
<comment type="similarity">
    <text evidence="2">Belongs to the TonB-dependent receptor family.</text>
</comment>
<evidence type="ECO:0000256" key="2">
    <source>
        <dbReference type="PROSITE-ProRule" id="PRU01360"/>
    </source>
</evidence>
<keyword evidence="1" id="KW-0732">Signal</keyword>
<evidence type="ECO:0000256" key="1">
    <source>
        <dbReference type="ARBA" id="ARBA00022729"/>
    </source>
</evidence>
<name>S0GPJ8_9BACT</name>
<evidence type="ECO:0000313" key="4">
    <source>
        <dbReference type="EMBL" id="EOS16000.1"/>
    </source>
</evidence>
<dbReference type="InterPro" id="IPR037066">
    <property type="entry name" value="Plug_dom_sf"/>
</dbReference>
<dbReference type="GO" id="GO:0015344">
    <property type="term" value="F:siderophore uptake transmembrane transporter activity"/>
    <property type="evidence" value="ECO:0007669"/>
    <property type="project" value="TreeGrafter"/>
</dbReference>
<dbReference type="InterPro" id="IPR012910">
    <property type="entry name" value="Plug_dom"/>
</dbReference>
<feature type="domain" description="TonB-dependent receptor plug" evidence="3">
    <location>
        <begin position="126"/>
        <end position="226"/>
    </location>
</feature>
<evidence type="ECO:0000259" key="3">
    <source>
        <dbReference type="Pfam" id="PF07715"/>
    </source>
</evidence>
<proteinExistence type="inferred from homology"/>
<dbReference type="EMBL" id="ASSQ01000020">
    <property type="protein sequence ID" value="EOS16000.1"/>
    <property type="molecule type" value="Genomic_DNA"/>
</dbReference>
<dbReference type="GO" id="GO:0044718">
    <property type="term" value="P:siderophore transmembrane transport"/>
    <property type="evidence" value="ECO:0007669"/>
    <property type="project" value="TreeGrafter"/>
</dbReference>
<protein>
    <recommendedName>
        <fullName evidence="3">TonB-dependent receptor plug domain-containing protein</fullName>
    </recommendedName>
</protein>
<keyword evidence="2" id="KW-0813">Transport</keyword>
<keyword evidence="2" id="KW-0812">Transmembrane</keyword>
<dbReference type="InterPro" id="IPR039426">
    <property type="entry name" value="TonB-dep_rcpt-like"/>
</dbReference>
<dbReference type="Pfam" id="PF07715">
    <property type="entry name" value="Plug"/>
    <property type="match status" value="1"/>
</dbReference>
<dbReference type="Pfam" id="PF13715">
    <property type="entry name" value="CarbopepD_reg_2"/>
    <property type="match status" value="1"/>
</dbReference>
<dbReference type="SUPFAM" id="SSF49464">
    <property type="entry name" value="Carboxypeptidase regulatory domain-like"/>
    <property type="match status" value="1"/>
</dbReference>
<dbReference type="HOGENOM" id="CLU_707582_0_0_10"/>
<dbReference type="Proteomes" id="UP000014140">
    <property type="component" value="Unassembled WGS sequence"/>
</dbReference>